<sequence length="55" mass="6182">MTISDEQGSAARASQQSTTRYEPNLAGRSSAMTKQELNAQLAIQVFRQALRRNWI</sequence>
<feature type="compositionally biased region" description="Polar residues" evidence="1">
    <location>
        <begin position="1"/>
        <end position="21"/>
    </location>
</feature>
<dbReference type="Proteomes" id="UP001596254">
    <property type="component" value="Unassembled WGS sequence"/>
</dbReference>
<dbReference type="EMBL" id="JBHSSK010000017">
    <property type="protein sequence ID" value="MFC6206941.1"/>
    <property type="molecule type" value="Genomic_DNA"/>
</dbReference>
<reference evidence="3" key="1">
    <citation type="journal article" date="2019" name="Int. J. Syst. Evol. Microbiol.">
        <title>The Global Catalogue of Microorganisms (GCM) 10K type strain sequencing project: providing services to taxonomists for standard genome sequencing and annotation.</title>
        <authorList>
            <consortium name="The Broad Institute Genomics Platform"/>
            <consortium name="The Broad Institute Genome Sequencing Center for Infectious Disease"/>
            <person name="Wu L."/>
            <person name="Ma J."/>
        </authorList>
    </citation>
    <scope>NUCLEOTIDE SEQUENCE [LARGE SCALE GENOMIC DNA]</scope>
    <source>
        <strain evidence="3">CCM 8905</strain>
    </source>
</reference>
<proteinExistence type="predicted"/>
<protein>
    <submittedName>
        <fullName evidence="2">Uncharacterized protein</fullName>
    </submittedName>
</protein>
<feature type="region of interest" description="Disordered" evidence="1">
    <location>
        <begin position="1"/>
        <end position="28"/>
    </location>
</feature>
<keyword evidence="3" id="KW-1185">Reference proteome</keyword>
<gene>
    <name evidence="2" type="ORF">ACFP1G_05535</name>
</gene>
<evidence type="ECO:0000313" key="2">
    <source>
        <dbReference type="EMBL" id="MFC6206941.1"/>
    </source>
</evidence>
<evidence type="ECO:0000256" key="1">
    <source>
        <dbReference type="SAM" id="MobiDB-lite"/>
    </source>
</evidence>
<comment type="caution">
    <text evidence="2">The sequence shown here is derived from an EMBL/GenBank/DDBJ whole genome shotgun (WGS) entry which is preliminary data.</text>
</comment>
<evidence type="ECO:0000313" key="3">
    <source>
        <dbReference type="Proteomes" id="UP001596254"/>
    </source>
</evidence>
<name>A0ABW1SQW7_9LACO</name>
<organism evidence="2 3">
    <name type="scientific">Levilactobacillus tongjiangensis</name>
    <dbReference type="NCBI Taxonomy" id="2486023"/>
    <lineage>
        <taxon>Bacteria</taxon>
        <taxon>Bacillati</taxon>
        <taxon>Bacillota</taxon>
        <taxon>Bacilli</taxon>
        <taxon>Lactobacillales</taxon>
        <taxon>Lactobacillaceae</taxon>
        <taxon>Levilactobacillus</taxon>
    </lineage>
</organism>
<accession>A0ABW1SQW7</accession>